<dbReference type="Gramene" id="KOM37268">
    <property type="protein sequence ID" value="KOM37268"/>
    <property type="gene ID" value="LR48_Vigan03g064900"/>
</dbReference>
<sequence>MEVKENPRASSKRSSGKSPLTLSRPLPFLLLCMASRKNVLSSSLESPGPRDISETSMHPPSNDQVAAGLPNSSWTKTKASCVCCCRQALLSMCASHFSWICALVLEWLTMFALDVASKKECDDGSQIGREFTSFIWPLLHE</sequence>
<dbReference type="AlphaFoldDB" id="A0A0L9U367"/>
<dbReference type="Proteomes" id="UP000053144">
    <property type="component" value="Chromosome 3"/>
</dbReference>
<gene>
    <name evidence="2" type="ORF">LR48_Vigan03g064900</name>
</gene>
<feature type="region of interest" description="Disordered" evidence="1">
    <location>
        <begin position="41"/>
        <end position="69"/>
    </location>
</feature>
<dbReference type="EMBL" id="CM003373">
    <property type="protein sequence ID" value="KOM37268.1"/>
    <property type="molecule type" value="Genomic_DNA"/>
</dbReference>
<evidence type="ECO:0000313" key="3">
    <source>
        <dbReference type="Proteomes" id="UP000053144"/>
    </source>
</evidence>
<accession>A0A0L9U367</accession>
<evidence type="ECO:0000256" key="1">
    <source>
        <dbReference type="SAM" id="MobiDB-lite"/>
    </source>
</evidence>
<proteinExistence type="predicted"/>
<organism evidence="2 3">
    <name type="scientific">Phaseolus angularis</name>
    <name type="common">Azuki bean</name>
    <name type="synonym">Vigna angularis</name>
    <dbReference type="NCBI Taxonomy" id="3914"/>
    <lineage>
        <taxon>Eukaryota</taxon>
        <taxon>Viridiplantae</taxon>
        <taxon>Streptophyta</taxon>
        <taxon>Embryophyta</taxon>
        <taxon>Tracheophyta</taxon>
        <taxon>Spermatophyta</taxon>
        <taxon>Magnoliopsida</taxon>
        <taxon>eudicotyledons</taxon>
        <taxon>Gunneridae</taxon>
        <taxon>Pentapetalae</taxon>
        <taxon>rosids</taxon>
        <taxon>fabids</taxon>
        <taxon>Fabales</taxon>
        <taxon>Fabaceae</taxon>
        <taxon>Papilionoideae</taxon>
        <taxon>50 kb inversion clade</taxon>
        <taxon>NPAAA clade</taxon>
        <taxon>indigoferoid/millettioid clade</taxon>
        <taxon>Phaseoleae</taxon>
        <taxon>Vigna</taxon>
    </lineage>
</organism>
<evidence type="ECO:0000313" key="2">
    <source>
        <dbReference type="EMBL" id="KOM37268.1"/>
    </source>
</evidence>
<feature type="compositionally biased region" description="Polar residues" evidence="1">
    <location>
        <begin position="54"/>
        <end position="69"/>
    </location>
</feature>
<name>A0A0L9U367_PHAAN</name>
<feature type="region of interest" description="Disordered" evidence="1">
    <location>
        <begin position="1"/>
        <end position="21"/>
    </location>
</feature>
<reference evidence="3" key="1">
    <citation type="journal article" date="2015" name="Proc. Natl. Acad. Sci. U.S.A.">
        <title>Genome sequencing of adzuki bean (Vigna angularis) provides insight into high starch and low fat accumulation and domestication.</title>
        <authorList>
            <person name="Yang K."/>
            <person name="Tian Z."/>
            <person name="Chen C."/>
            <person name="Luo L."/>
            <person name="Zhao B."/>
            <person name="Wang Z."/>
            <person name="Yu L."/>
            <person name="Li Y."/>
            <person name="Sun Y."/>
            <person name="Li W."/>
            <person name="Chen Y."/>
            <person name="Li Y."/>
            <person name="Zhang Y."/>
            <person name="Ai D."/>
            <person name="Zhao J."/>
            <person name="Shang C."/>
            <person name="Ma Y."/>
            <person name="Wu B."/>
            <person name="Wang M."/>
            <person name="Gao L."/>
            <person name="Sun D."/>
            <person name="Zhang P."/>
            <person name="Guo F."/>
            <person name="Wang W."/>
            <person name="Li Y."/>
            <person name="Wang J."/>
            <person name="Varshney R.K."/>
            <person name="Wang J."/>
            <person name="Ling H.Q."/>
            <person name="Wan P."/>
        </authorList>
    </citation>
    <scope>NUCLEOTIDE SEQUENCE</scope>
    <source>
        <strain evidence="3">cv. Jingnong 6</strain>
    </source>
</reference>
<protein>
    <submittedName>
        <fullName evidence="2">Uncharacterized protein</fullName>
    </submittedName>
</protein>